<name>A0A067DWC0_CITSI</name>
<evidence type="ECO:0000313" key="2">
    <source>
        <dbReference type="EMBL" id="KDO47133.1"/>
    </source>
</evidence>
<evidence type="ECO:0000256" key="1">
    <source>
        <dbReference type="SAM" id="MobiDB-lite"/>
    </source>
</evidence>
<sequence>MSVSLEGRVQPKPPPLPGTPNHLSLLPPKTYKPHSLRGRQATPSDLDLVQVKYNIFLKVELTIPQKDKIPRRPSTSGITLHIDLLNLGLTYPSSHSLRECSVTSKFPLDNFLYWGGGHLHASKCYGRKCLVKTSPKRI</sequence>
<proteinExistence type="predicted"/>
<feature type="region of interest" description="Disordered" evidence="1">
    <location>
        <begin position="1"/>
        <end position="40"/>
    </location>
</feature>
<dbReference type="Proteomes" id="UP000027120">
    <property type="component" value="Unassembled WGS sequence"/>
</dbReference>
<keyword evidence="3" id="KW-1185">Reference proteome</keyword>
<dbReference type="AlphaFoldDB" id="A0A067DWC0"/>
<protein>
    <submittedName>
        <fullName evidence="2">Uncharacterized protein</fullName>
    </submittedName>
</protein>
<evidence type="ECO:0000313" key="3">
    <source>
        <dbReference type="Proteomes" id="UP000027120"/>
    </source>
</evidence>
<accession>A0A067DWC0</accession>
<organism evidence="2 3">
    <name type="scientific">Citrus sinensis</name>
    <name type="common">Sweet orange</name>
    <name type="synonym">Citrus aurantium var. sinensis</name>
    <dbReference type="NCBI Taxonomy" id="2711"/>
    <lineage>
        <taxon>Eukaryota</taxon>
        <taxon>Viridiplantae</taxon>
        <taxon>Streptophyta</taxon>
        <taxon>Embryophyta</taxon>
        <taxon>Tracheophyta</taxon>
        <taxon>Spermatophyta</taxon>
        <taxon>Magnoliopsida</taxon>
        <taxon>eudicotyledons</taxon>
        <taxon>Gunneridae</taxon>
        <taxon>Pentapetalae</taxon>
        <taxon>rosids</taxon>
        <taxon>malvids</taxon>
        <taxon>Sapindales</taxon>
        <taxon>Rutaceae</taxon>
        <taxon>Aurantioideae</taxon>
        <taxon>Citrus</taxon>
    </lineage>
</organism>
<reference evidence="2 3" key="1">
    <citation type="submission" date="2014-04" db="EMBL/GenBank/DDBJ databases">
        <authorList>
            <consortium name="International Citrus Genome Consortium"/>
            <person name="Gmitter F."/>
            <person name="Chen C."/>
            <person name="Farmerie W."/>
            <person name="Harkins T."/>
            <person name="Desany B."/>
            <person name="Mohiuddin M."/>
            <person name="Kodira C."/>
            <person name="Borodovsky M."/>
            <person name="Lomsadze A."/>
            <person name="Burns P."/>
            <person name="Jenkins J."/>
            <person name="Prochnik S."/>
            <person name="Shu S."/>
            <person name="Chapman J."/>
            <person name="Pitluck S."/>
            <person name="Schmutz J."/>
            <person name="Rokhsar D."/>
        </authorList>
    </citation>
    <scope>NUCLEOTIDE SEQUENCE</scope>
</reference>
<gene>
    <name evidence="2" type="ORF">CISIN_1g042703mg</name>
</gene>
<dbReference type="EMBL" id="KK785189">
    <property type="protein sequence ID" value="KDO47133.1"/>
    <property type="molecule type" value="Genomic_DNA"/>
</dbReference>